<accession>A0A975JGX6</accession>
<dbReference type="SUPFAM" id="SSF53955">
    <property type="entry name" value="Lysozyme-like"/>
    <property type="match status" value="1"/>
</dbReference>
<gene>
    <name evidence="3" type="ORF">KDD17_08560</name>
</gene>
<dbReference type="InterPro" id="IPR008258">
    <property type="entry name" value="Transglycosylase_SLT_dom_1"/>
</dbReference>
<organism evidence="3 4">
    <name type="scientific">Sulfitobacter albidus</name>
    <dbReference type="NCBI Taxonomy" id="2829501"/>
    <lineage>
        <taxon>Bacteria</taxon>
        <taxon>Pseudomonadati</taxon>
        <taxon>Pseudomonadota</taxon>
        <taxon>Alphaproteobacteria</taxon>
        <taxon>Rhodobacterales</taxon>
        <taxon>Roseobacteraceae</taxon>
        <taxon>Sulfitobacter</taxon>
    </lineage>
</organism>
<dbReference type="Proteomes" id="UP000683291">
    <property type="component" value="Chromosome 1"/>
</dbReference>
<proteinExistence type="inferred from homology"/>
<reference evidence="3" key="1">
    <citation type="submission" date="2021-04" db="EMBL/GenBank/DDBJ databases">
        <title>Complete genome sequence for Sulfitobacter sp. strain JK7-1.</title>
        <authorList>
            <person name="Park S.-J."/>
        </authorList>
    </citation>
    <scope>NUCLEOTIDE SEQUENCE</scope>
    <source>
        <strain evidence="3">JK7-1</strain>
    </source>
</reference>
<dbReference type="EMBL" id="CP073581">
    <property type="protein sequence ID" value="QUJ77996.1"/>
    <property type="molecule type" value="Genomic_DNA"/>
</dbReference>
<protein>
    <submittedName>
        <fullName evidence="3">Transglycosylase SLT domain-containing protein</fullName>
    </submittedName>
</protein>
<evidence type="ECO:0000313" key="4">
    <source>
        <dbReference type="Proteomes" id="UP000683291"/>
    </source>
</evidence>
<dbReference type="KEGG" id="sual:KDD17_08560"/>
<evidence type="ECO:0000256" key="1">
    <source>
        <dbReference type="ARBA" id="ARBA00009387"/>
    </source>
</evidence>
<sequence length="223" mass="24466">MASAEGLERVRPVAKPAQAVAAVDPITAPPPVDLAAFRPPARRVTLPRTRWQHMDGHALWTRAALSAFKQHGKPLITTVPRDITTWCPAYPENGPEQRGAFWVGYMSALAKYESTYKPWAVGGGGRWYGLLQILPATARGYDCRAGTGEALKDGAANLSCAARIMAVTVPRDGVIHARDTRWRGVSADWGPMRNARKRGEMASWLRKQSYCVPVGTLRPRARP</sequence>
<feature type="domain" description="Transglycosylase SLT" evidence="2">
    <location>
        <begin position="97"/>
        <end position="166"/>
    </location>
</feature>
<comment type="similarity">
    <text evidence="1">Belongs to the virb1 family.</text>
</comment>
<name>A0A975JGX6_9RHOB</name>
<dbReference type="Gene3D" id="1.10.530.10">
    <property type="match status" value="1"/>
</dbReference>
<evidence type="ECO:0000313" key="3">
    <source>
        <dbReference type="EMBL" id="QUJ77996.1"/>
    </source>
</evidence>
<dbReference type="InterPro" id="IPR023346">
    <property type="entry name" value="Lysozyme-like_dom_sf"/>
</dbReference>
<keyword evidence="4" id="KW-1185">Reference proteome</keyword>
<dbReference type="AlphaFoldDB" id="A0A975JGX6"/>
<evidence type="ECO:0000259" key="2">
    <source>
        <dbReference type="Pfam" id="PF01464"/>
    </source>
</evidence>
<dbReference type="Pfam" id="PF01464">
    <property type="entry name" value="SLT"/>
    <property type="match status" value="1"/>
</dbReference>